<dbReference type="SUPFAM" id="SSF56112">
    <property type="entry name" value="Protein kinase-like (PK-like)"/>
    <property type="match status" value="1"/>
</dbReference>
<dbReference type="PROSITE" id="PS50011">
    <property type="entry name" value="PROTEIN_KINASE_DOM"/>
    <property type="match status" value="1"/>
</dbReference>
<dbReference type="InterPro" id="IPR011009">
    <property type="entry name" value="Kinase-like_dom_sf"/>
</dbReference>
<comment type="caution">
    <text evidence="2">The sequence shown here is derived from an EMBL/GenBank/DDBJ whole genome shotgun (WGS) entry which is preliminary data.</text>
</comment>
<dbReference type="SUPFAM" id="SSF46785">
    <property type="entry name" value="Winged helix' DNA-binding domain"/>
    <property type="match status" value="1"/>
</dbReference>
<organism evidence="2 3">
    <name type="scientific">Actinomadura algeriensis</name>
    <dbReference type="NCBI Taxonomy" id="1679523"/>
    <lineage>
        <taxon>Bacteria</taxon>
        <taxon>Bacillati</taxon>
        <taxon>Actinomycetota</taxon>
        <taxon>Actinomycetes</taxon>
        <taxon>Streptosporangiales</taxon>
        <taxon>Thermomonosporaceae</taxon>
        <taxon>Actinomadura</taxon>
    </lineage>
</organism>
<accession>A0ABR9JTA3</accession>
<dbReference type="SMART" id="SM00843">
    <property type="entry name" value="Ftsk_gamma"/>
    <property type="match status" value="1"/>
</dbReference>
<protein>
    <submittedName>
        <fullName evidence="2">DNA segregation ATPase FtsK/SpoIIIE-like protein</fullName>
    </submittedName>
</protein>
<reference evidence="2 3" key="1">
    <citation type="submission" date="2020-10" db="EMBL/GenBank/DDBJ databases">
        <title>Sequencing the genomes of 1000 actinobacteria strains.</title>
        <authorList>
            <person name="Klenk H.-P."/>
        </authorList>
    </citation>
    <scope>NUCLEOTIDE SEQUENCE [LARGE SCALE GENOMIC DNA]</scope>
    <source>
        <strain evidence="2 3">DSM 46744</strain>
    </source>
</reference>
<dbReference type="InterPro" id="IPR018541">
    <property type="entry name" value="Ftsk_gamma"/>
</dbReference>
<evidence type="ECO:0000313" key="3">
    <source>
        <dbReference type="Proteomes" id="UP000627838"/>
    </source>
</evidence>
<dbReference type="PANTHER" id="PTHR22683:SF41">
    <property type="entry name" value="DNA TRANSLOCASE FTSK"/>
    <property type="match status" value="1"/>
</dbReference>
<dbReference type="Proteomes" id="UP000627838">
    <property type="component" value="Unassembled WGS sequence"/>
</dbReference>
<sequence length="237" mass="25944">MAPEQVMGQPIDHRADLYALGATLFQLLTGRPVFTGEDARAVLAQHLAAPPPSAGAFRGDTPPELDTFLRALLAKEPDQRPPDAAAVADHLYDLWRQRTDPDHPVNALRTRAVQAREHGMAGRYSVAVTDLQSLLPDYQRVLGPEHPETVNARHDLAHWTGQMDLFVQAIELVVSTQFGSPSMLQRKLRIGFAKASRLIDLMESRGIVGPSKGPVTRDVLTERDDLLGVLTKLRGGG</sequence>
<proteinExistence type="predicted"/>
<dbReference type="Gene3D" id="1.10.10.10">
    <property type="entry name" value="Winged helix-like DNA-binding domain superfamily/Winged helix DNA-binding domain"/>
    <property type="match status" value="1"/>
</dbReference>
<dbReference type="EMBL" id="JADBDZ010000001">
    <property type="protein sequence ID" value="MBE1533802.1"/>
    <property type="molecule type" value="Genomic_DNA"/>
</dbReference>
<dbReference type="InterPro" id="IPR036388">
    <property type="entry name" value="WH-like_DNA-bd_sf"/>
</dbReference>
<dbReference type="Pfam" id="PF09397">
    <property type="entry name" value="FtsK_gamma"/>
    <property type="match status" value="1"/>
</dbReference>
<dbReference type="PANTHER" id="PTHR22683">
    <property type="entry name" value="SPORULATION PROTEIN RELATED"/>
    <property type="match status" value="1"/>
</dbReference>
<name>A0ABR9JTA3_9ACTN</name>
<evidence type="ECO:0000259" key="1">
    <source>
        <dbReference type="PROSITE" id="PS50011"/>
    </source>
</evidence>
<dbReference type="InterPro" id="IPR050206">
    <property type="entry name" value="FtsK/SpoIIIE/SftA"/>
</dbReference>
<gene>
    <name evidence="2" type="ORF">H4W34_003635</name>
</gene>
<dbReference type="InterPro" id="IPR000719">
    <property type="entry name" value="Prot_kinase_dom"/>
</dbReference>
<evidence type="ECO:0000313" key="2">
    <source>
        <dbReference type="EMBL" id="MBE1533802.1"/>
    </source>
</evidence>
<feature type="domain" description="Protein kinase" evidence="1">
    <location>
        <begin position="1"/>
        <end position="93"/>
    </location>
</feature>
<dbReference type="InterPro" id="IPR036390">
    <property type="entry name" value="WH_DNA-bd_sf"/>
</dbReference>
<keyword evidence="3" id="KW-1185">Reference proteome</keyword>
<dbReference type="Gene3D" id="1.10.510.10">
    <property type="entry name" value="Transferase(Phosphotransferase) domain 1"/>
    <property type="match status" value="1"/>
</dbReference>
<dbReference type="Pfam" id="PF00069">
    <property type="entry name" value="Pkinase"/>
    <property type="match status" value="1"/>
</dbReference>